<dbReference type="NCBIfam" id="TIGR00152">
    <property type="entry name" value="dephospho-CoA kinase"/>
    <property type="match status" value="1"/>
</dbReference>
<dbReference type="CDD" id="cd02022">
    <property type="entry name" value="DPCK"/>
    <property type="match status" value="1"/>
</dbReference>
<evidence type="ECO:0000256" key="3">
    <source>
        <dbReference type="ARBA" id="ARBA00022679"/>
    </source>
</evidence>
<comment type="subcellular location">
    <subcellularLocation>
        <location evidence="8">Cytoplasm</location>
    </subcellularLocation>
</comment>
<keyword evidence="6 8" id="KW-0067">ATP-binding</keyword>
<comment type="function">
    <text evidence="8">Catalyzes the phosphorylation of the 3'-hydroxyl group of dephosphocoenzyme A to form coenzyme A.</text>
</comment>
<feature type="binding site" evidence="8">
    <location>
        <begin position="12"/>
        <end position="17"/>
    </location>
    <ligand>
        <name>ATP</name>
        <dbReference type="ChEBI" id="CHEBI:30616"/>
    </ligand>
</feature>
<dbReference type="EMBL" id="CP015378">
    <property type="protein sequence ID" value="ANC78116.1"/>
    <property type="molecule type" value="Genomic_DNA"/>
</dbReference>
<dbReference type="Pfam" id="PF01121">
    <property type="entry name" value="CoaE"/>
    <property type="match status" value="1"/>
</dbReference>
<dbReference type="PANTHER" id="PTHR10695:SF46">
    <property type="entry name" value="BIFUNCTIONAL COENZYME A SYNTHASE-RELATED"/>
    <property type="match status" value="1"/>
</dbReference>
<evidence type="ECO:0000256" key="2">
    <source>
        <dbReference type="ARBA" id="ARBA00022490"/>
    </source>
</evidence>
<dbReference type="GO" id="GO:0004140">
    <property type="term" value="F:dephospho-CoA kinase activity"/>
    <property type="evidence" value="ECO:0007669"/>
    <property type="project" value="UniProtKB-UniRule"/>
</dbReference>
<dbReference type="SUPFAM" id="SSF52540">
    <property type="entry name" value="P-loop containing nucleoside triphosphate hydrolases"/>
    <property type="match status" value="1"/>
</dbReference>
<dbReference type="AlphaFoldDB" id="A0A160IPP1"/>
<name>A0A160IPP1_9BACL</name>
<dbReference type="UniPathway" id="UPA00241">
    <property type="reaction ID" value="UER00356"/>
</dbReference>
<evidence type="ECO:0000256" key="5">
    <source>
        <dbReference type="ARBA" id="ARBA00022777"/>
    </source>
</evidence>
<evidence type="ECO:0000256" key="6">
    <source>
        <dbReference type="ARBA" id="ARBA00022840"/>
    </source>
</evidence>
<comment type="pathway">
    <text evidence="8">Cofactor biosynthesis; coenzyme A biosynthesis; CoA from (R)-pantothenate: step 5/5.</text>
</comment>
<evidence type="ECO:0000256" key="4">
    <source>
        <dbReference type="ARBA" id="ARBA00022741"/>
    </source>
</evidence>
<keyword evidence="4 8" id="KW-0547">Nucleotide-binding</keyword>
<keyword evidence="11" id="KW-1185">Reference proteome</keyword>
<evidence type="ECO:0000256" key="7">
    <source>
        <dbReference type="ARBA" id="ARBA00022993"/>
    </source>
</evidence>
<dbReference type="GO" id="GO:0015937">
    <property type="term" value="P:coenzyme A biosynthetic process"/>
    <property type="evidence" value="ECO:0007669"/>
    <property type="project" value="UniProtKB-UniRule"/>
</dbReference>
<reference evidence="10 11" key="1">
    <citation type="submission" date="2016-04" db="EMBL/GenBank/DDBJ databases">
        <title>Complete genome sequence of Fictibacillus phosphorivorans G25-29, a strain toxic to nematodes.</title>
        <authorList>
            <person name="Zheng Z."/>
        </authorList>
    </citation>
    <scope>NUCLEOTIDE SEQUENCE [LARGE SCALE GENOMIC DNA]</scope>
    <source>
        <strain evidence="10 11">G25-29</strain>
    </source>
</reference>
<organism evidence="10 11">
    <name type="scientific">Fictibacillus phosphorivorans</name>
    <dbReference type="NCBI Taxonomy" id="1221500"/>
    <lineage>
        <taxon>Bacteria</taxon>
        <taxon>Bacillati</taxon>
        <taxon>Bacillota</taxon>
        <taxon>Bacilli</taxon>
        <taxon>Bacillales</taxon>
        <taxon>Fictibacillaceae</taxon>
        <taxon>Fictibacillus</taxon>
    </lineage>
</organism>
<evidence type="ECO:0000256" key="1">
    <source>
        <dbReference type="ARBA" id="ARBA00009018"/>
    </source>
</evidence>
<dbReference type="InterPro" id="IPR001977">
    <property type="entry name" value="Depp_CoAkinase"/>
</dbReference>
<dbReference type="Gene3D" id="3.40.50.300">
    <property type="entry name" value="P-loop containing nucleotide triphosphate hydrolases"/>
    <property type="match status" value="1"/>
</dbReference>
<dbReference type="FunFam" id="3.40.50.300:FF:000991">
    <property type="entry name" value="Dephospho-CoA kinase"/>
    <property type="match status" value="1"/>
</dbReference>
<gene>
    <name evidence="8" type="primary">coaE</name>
    <name evidence="10" type="ORF">ABE65_015445</name>
</gene>
<comment type="catalytic activity">
    <reaction evidence="8">
        <text>3'-dephospho-CoA + ATP = ADP + CoA + H(+)</text>
        <dbReference type="Rhea" id="RHEA:18245"/>
        <dbReference type="ChEBI" id="CHEBI:15378"/>
        <dbReference type="ChEBI" id="CHEBI:30616"/>
        <dbReference type="ChEBI" id="CHEBI:57287"/>
        <dbReference type="ChEBI" id="CHEBI:57328"/>
        <dbReference type="ChEBI" id="CHEBI:456216"/>
        <dbReference type="EC" id="2.7.1.24"/>
    </reaction>
</comment>
<dbReference type="EC" id="2.7.1.24" evidence="8 9"/>
<dbReference type="Proteomes" id="UP000076623">
    <property type="component" value="Chromosome"/>
</dbReference>
<proteinExistence type="inferred from homology"/>
<keyword evidence="2 8" id="KW-0963">Cytoplasm</keyword>
<dbReference type="PROSITE" id="PS51219">
    <property type="entry name" value="DPCK"/>
    <property type="match status" value="1"/>
</dbReference>
<evidence type="ECO:0000256" key="9">
    <source>
        <dbReference type="NCBIfam" id="TIGR00152"/>
    </source>
</evidence>
<evidence type="ECO:0000313" key="11">
    <source>
        <dbReference type="Proteomes" id="UP000076623"/>
    </source>
</evidence>
<dbReference type="KEGG" id="fpn:ABE65_015445"/>
<dbReference type="InterPro" id="IPR027417">
    <property type="entry name" value="P-loop_NTPase"/>
</dbReference>
<keyword evidence="3 8" id="KW-0808">Transferase</keyword>
<evidence type="ECO:0000313" key="10">
    <source>
        <dbReference type="EMBL" id="ANC78116.1"/>
    </source>
</evidence>
<dbReference type="STRING" id="1221500.ABE65_015445"/>
<dbReference type="GO" id="GO:0005737">
    <property type="term" value="C:cytoplasm"/>
    <property type="evidence" value="ECO:0007669"/>
    <property type="project" value="UniProtKB-SubCell"/>
</dbReference>
<comment type="similarity">
    <text evidence="1 8">Belongs to the CoaE family.</text>
</comment>
<accession>A0A160IPP1</accession>
<dbReference type="GO" id="GO:0005524">
    <property type="term" value="F:ATP binding"/>
    <property type="evidence" value="ECO:0007669"/>
    <property type="project" value="UniProtKB-UniRule"/>
</dbReference>
<dbReference type="PANTHER" id="PTHR10695">
    <property type="entry name" value="DEPHOSPHO-COA KINASE-RELATED"/>
    <property type="match status" value="1"/>
</dbReference>
<sequence>MTVIIGLTGGIATGKSTVSNIIKSQGIPVVDADIISREVVMPEKEAYEKIVACFGDQILNDDKTINRAALGEIIFNDSEKRTMLNEIVHPAVRKEMKRQADAYQRSGESLVVMDIPLLFESNLTHMVDRTWLVYTAPELQLQRLINRDHFSEKQALSRIHSQMPITEKKELADVIIMNNGSLVELENDVLLLLNKQKNRPDN</sequence>
<keyword evidence="7 8" id="KW-0173">Coenzyme A biosynthesis</keyword>
<dbReference type="HAMAP" id="MF_00376">
    <property type="entry name" value="Dephospho_CoA_kinase"/>
    <property type="match status" value="1"/>
</dbReference>
<evidence type="ECO:0000256" key="8">
    <source>
        <dbReference type="HAMAP-Rule" id="MF_00376"/>
    </source>
</evidence>
<keyword evidence="5 8" id="KW-0418">Kinase</keyword>
<protein>
    <recommendedName>
        <fullName evidence="8 9">Dephospho-CoA kinase</fullName>
        <ecNumber evidence="8 9">2.7.1.24</ecNumber>
    </recommendedName>
    <alternativeName>
        <fullName evidence="8">Dephosphocoenzyme A kinase</fullName>
    </alternativeName>
</protein>